<dbReference type="Proteomes" id="UP000281098">
    <property type="component" value="Unassembled WGS sequence"/>
</dbReference>
<protein>
    <submittedName>
        <fullName evidence="3">DUF4148 domain-containing protein</fullName>
    </submittedName>
</protein>
<dbReference type="Pfam" id="PF13663">
    <property type="entry name" value="DUF4148"/>
    <property type="match status" value="1"/>
</dbReference>
<dbReference type="RefSeq" id="WP_059995846.1">
    <property type="nucleotide sequence ID" value="NZ_LOZN01000061.1"/>
</dbReference>
<name>A0A108GP10_9BURK</name>
<evidence type="ECO:0000313" key="3">
    <source>
        <dbReference type="EMBL" id="RQY99810.1"/>
    </source>
</evidence>
<evidence type="ECO:0000313" key="4">
    <source>
        <dbReference type="Proteomes" id="UP000068603"/>
    </source>
</evidence>
<dbReference type="EMBL" id="QTPM01000001">
    <property type="protein sequence ID" value="RQY99810.1"/>
    <property type="molecule type" value="Genomic_DNA"/>
</dbReference>
<feature type="chain" id="PRO_5044547925" evidence="1">
    <location>
        <begin position="27"/>
        <end position="91"/>
    </location>
</feature>
<keyword evidence="1" id="KW-0732">Signal</keyword>
<reference evidence="2 4" key="1">
    <citation type="submission" date="2015-11" db="EMBL/GenBank/DDBJ databases">
        <title>Expanding the genomic diversity of Burkholderia species for the development of highly accurate diagnostics.</title>
        <authorList>
            <person name="Sahl J."/>
            <person name="Keim P."/>
            <person name="Wagner D."/>
        </authorList>
    </citation>
    <scope>NUCLEOTIDE SEQUENCE [LARGE SCALE GENOMIC DNA]</scope>
    <source>
        <strain evidence="2 4">MSMB1960WGS</strain>
    </source>
</reference>
<comment type="caution">
    <text evidence="2">The sequence shown here is derived from an EMBL/GenBank/DDBJ whole genome shotgun (WGS) entry which is preliminary data.</text>
</comment>
<evidence type="ECO:0000256" key="1">
    <source>
        <dbReference type="SAM" id="SignalP"/>
    </source>
</evidence>
<feature type="signal peptide" evidence="1">
    <location>
        <begin position="1"/>
        <end position="26"/>
    </location>
</feature>
<sequence length="91" mass="9542">MNVAKLSTCLAAAILAAGGIAPNAFAQGKTRADVRQELVQAQHDGTIPSNKHDYPPGPQQVDRNKVLHGISVHGKETAPGLDAHDGRLATR</sequence>
<keyword evidence="5" id="KW-1185">Reference proteome</keyword>
<evidence type="ECO:0000313" key="5">
    <source>
        <dbReference type="Proteomes" id="UP000281098"/>
    </source>
</evidence>
<dbReference type="Proteomes" id="UP000068603">
    <property type="component" value="Unassembled WGS sequence"/>
</dbReference>
<dbReference type="EMBL" id="LPHB01000056">
    <property type="protein sequence ID" value="KWA58831.1"/>
    <property type="molecule type" value="Genomic_DNA"/>
</dbReference>
<accession>A0A108GP10</accession>
<evidence type="ECO:0000313" key="2">
    <source>
        <dbReference type="EMBL" id="KWA58831.1"/>
    </source>
</evidence>
<proteinExistence type="predicted"/>
<reference evidence="3 5" key="2">
    <citation type="submission" date="2018-08" db="EMBL/GenBank/DDBJ databases">
        <title>Comparative analysis of Burkholderia isolates from Puerto Rico.</title>
        <authorList>
            <person name="Hall C."/>
            <person name="Sahl J."/>
            <person name="Wagner D."/>
        </authorList>
    </citation>
    <scope>NUCLEOTIDE SEQUENCE [LARGE SCALE GENOMIC DNA]</scope>
    <source>
        <strain evidence="3 5">Bp8966</strain>
    </source>
</reference>
<organism evidence="2">
    <name type="scientific">Burkholderia stagnalis</name>
    <dbReference type="NCBI Taxonomy" id="1503054"/>
    <lineage>
        <taxon>Bacteria</taxon>
        <taxon>Pseudomonadati</taxon>
        <taxon>Pseudomonadota</taxon>
        <taxon>Betaproteobacteria</taxon>
        <taxon>Burkholderiales</taxon>
        <taxon>Burkholderiaceae</taxon>
        <taxon>Burkholderia</taxon>
        <taxon>Burkholderia cepacia complex</taxon>
    </lineage>
</organism>
<dbReference type="AlphaFoldDB" id="A0A108GP10"/>
<gene>
    <name evidence="3" type="ORF">DF017_01135</name>
    <name evidence="2" type="ORF">WT44_22035</name>
</gene>
<dbReference type="InterPro" id="IPR025421">
    <property type="entry name" value="DUF4148"/>
</dbReference>